<evidence type="ECO:0000256" key="1">
    <source>
        <dbReference type="SAM" id="MobiDB-lite"/>
    </source>
</evidence>
<keyword evidence="2" id="KW-0472">Membrane</keyword>
<feature type="transmembrane region" description="Helical" evidence="2">
    <location>
        <begin position="76"/>
        <end position="94"/>
    </location>
</feature>
<evidence type="ECO:0000256" key="2">
    <source>
        <dbReference type="SAM" id="Phobius"/>
    </source>
</evidence>
<gene>
    <name evidence="3" type="ORF">HMPREF9237_00870</name>
</gene>
<protein>
    <submittedName>
        <fullName evidence="3">Uncharacterized protein</fullName>
    </submittedName>
</protein>
<evidence type="ECO:0000313" key="3">
    <source>
        <dbReference type="EMBL" id="EPD26936.1"/>
    </source>
</evidence>
<evidence type="ECO:0000313" key="4">
    <source>
        <dbReference type="Proteomes" id="UP000014393"/>
    </source>
</evidence>
<keyword evidence="4" id="KW-1185">Reference proteome</keyword>
<feature type="region of interest" description="Disordered" evidence="1">
    <location>
        <begin position="1"/>
        <end position="24"/>
    </location>
</feature>
<keyword evidence="2" id="KW-0812">Transmembrane</keyword>
<reference evidence="3 4" key="1">
    <citation type="submission" date="2013-05" db="EMBL/GenBank/DDBJ databases">
        <title>The Genome Sequence of Actinobaculum schaalii FB123-CNA2.</title>
        <authorList>
            <consortium name="The Broad Institute Genomics Platform"/>
            <person name="Earl A."/>
            <person name="Ward D."/>
            <person name="Feldgarden M."/>
            <person name="Gevers D."/>
            <person name="Saerens B."/>
            <person name="Vaneechoutte M."/>
            <person name="Walker B."/>
            <person name="Young S."/>
            <person name="Zeng Q."/>
            <person name="Gargeya S."/>
            <person name="Fitzgerald M."/>
            <person name="Haas B."/>
            <person name="Abouelleil A."/>
            <person name="Allen A.W."/>
            <person name="Alvarado L."/>
            <person name="Arachchi H.M."/>
            <person name="Berlin A.M."/>
            <person name="Chapman S.B."/>
            <person name="Gainer-Dewar J."/>
            <person name="Goldberg J."/>
            <person name="Griggs A."/>
            <person name="Gujja S."/>
            <person name="Hansen M."/>
            <person name="Howarth C."/>
            <person name="Imamovic A."/>
            <person name="Ireland A."/>
            <person name="Larimer J."/>
            <person name="McCowan C."/>
            <person name="Murphy C."/>
            <person name="Pearson M."/>
            <person name="Poon T.W."/>
            <person name="Priest M."/>
            <person name="Roberts A."/>
            <person name="Saif S."/>
            <person name="Shea T."/>
            <person name="Sisk P."/>
            <person name="Sykes S."/>
            <person name="Wortman J."/>
            <person name="Nusbaum C."/>
            <person name="Birren B."/>
        </authorList>
    </citation>
    <scope>NUCLEOTIDE SEQUENCE [LARGE SCALE GENOMIC DNA]</scope>
    <source>
        <strain evidence="3 4">FB123-CNA-2</strain>
    </source>
</reference>
<name>S2VJI3_9ACTO</name>
<proteinExistence type="predicted"/>
<dbReference type="HOGENOM" id="CLU_1902206_0_0_11"/>
<dbReference type="EMBL" id="AGWM01000010">
    <property type="protein sequence ID" value="EPD26936.1"/>
    <property type="molecule type" value="Genomic_DNA"/>
</dbReference>
<sequence length="133" mass="15031">MWTNSDSPRDESKPSGFNDPLPRSDEDSAIERRMRRILDLLADYVLWIFLLLAFHVNNSRALLEKKVGYGEALAYQWPRLLGACAVFTILFVIVKKYRKPGSKPPRFGFNLETVADMGTLLAFCFAVGVLGAF</sequence>
<dbReference type="AlphaFoldDB" id="S2VJI3"/>
<feature type="transmembrane region" description="Helical" evidence="2">
    <location>
        <begin position="114"/>
        <end position="132"/>
    </location>
</feature>
<organism evidence="3 4">
    <name type="scientific">Actinotignum schaalii FB123-CNA-2</name>
    <dbReference type="NCBI Taxonomy" id="883067"/>
    <lineage>
        <taxon>Bacteria</taxon>
        <taxon>Bacillati</taxon>
        <taxon>Actinomycetota</taxon>
        <taxon>Actinomycetes</taxon>
        <taxon>Actinomycetales</taxon>
        <taxon>Actinomycetaceae</taxon>
        <taxon>Actinotignum</taxon>
    </lineage>
</organism>
<dbReference type="PATRIC" id="fig|883067.3.peg.853"/>
<dbReference type="RefSeq" id="WP_016442496.1">
    <property type="nucleotide sequence ID" value="NZ_KE150262.1"/>
</dbReference>
<accession>S2VJI3</accession>
<keyword evidence="2" id="KW-1133">Transmembrane helix</keyword>
<comment type="caution">
    <text evidence="3">The sequence shown here is derived from an EMBL/GenBank/DDBJ whole genome shotgun (WGS) entry which is preliminary data.</text>
</comment>
<dbReference type="Proteomes" id="UP000014393">
    <property type="component" value="Unassembled WGS sequence"/>
</dbReference>
<feature type="transmembrane region" description="Helical" evidence="2">
    <location>
        <begin position="37"/>
        <end position="56"/>
    </location>
</feature>